<dbReference type="SUPFAM" id="SSF55874">
    <property type="entry name" value="ATPase domain of HSP90 chaperone/DNA topoisomerase II/histidine kinase"/>
    <property type="match status" value="1"/>
</dbReference>
<dbReference type="PROSITE" id="PS50109">
    <property type="entry name" value="HIS_KIN"/>
    <property type="match status" value="1"/>
</dbReference>
<comment type="caution">
    <text evidence="8">The sequence shown here is derived from an EMBL/GenBank/DDBJ whole genome shotgun (WGS) entry which is preliminary data.</text>
</comment>
<keyword evidence="6" id="KW-0472">Membrane</keyword>
<evidence type="ECO:0000256" key="4">
    <source>
        <dbReference type="ARBA" id="ARBA00022840"/>
    </source>
</evidence>
<dbReference type="InterPro" id="IPR003661">
    <property type="entry name" value="HisK_dim/P_dom"/>
</dbReference>
<dbReference type="PANTHER" id="PTHR43065:SF46">
    <property type="entry name" value="C4-DICARBOXYLATE TRANSPORT SENSOR PROTEIN DCTB"/>
    <property type="match status" value="1"/>
</dbReference>
<evidence type="ECO:0000313" key="8">
    <source>
        <dbReference type="EMBL" id="HAV91992.1"/>
    </source>
</evidence>
<keyword evidence="4" id="KW-0067">ATP-binding</keyword>
<feature type="transmembrane region" description="Helical" evidence="6">
    <location>
        <begin position="102"/>
        <end position="123"/>
    </location>
</feature>
<accession>A0A350H8X6</accession>
<dbReference type="CDD" id="cd00082">
    <property type="entry name" value="HisKA"/>
    <property type="match status" value="1"/>
</dbReference>
<evidence type="ECO:0000256" key="2">
    <source>
        <dbReference type="ARBA" id="ARBA00022741"/>
    </source>
</evidence>
<dbReference type="PANTHER" id="PTHR43065">
    <property type="entry name" value="SENSOR HISTIDINE KINASE"/>
    <property type="match status" value="1"/>
</dbReference>
<dbReference type="Gene3D" id="1.10.287.130">
    <property type="match status" value="1"/>
</dbReference>
<feature type="domain" description="Histidine kinase" evidence="7">
    <location>
        <begin position="257"/>
        <end position="396"/>
    </location>
</feature>
<protein>
    <recommendedName>
        <fullName evidence="7">Histidine kinase domain-containing protein</fullName>
    </recommendedName>
</protein>
<feature type="non-terminal residue" evidence="8">
    <location>
        <position position="396"/>
    </location>
</feature>
<keyword evidence="6" id="KW-0812">Transmembrane</keyword>
<dbReference type="GO" id="GO:0005524">
    <property type="term" value="F:ATP binding"/>
    <property type="evidence" value="ECO:0007669"/>
    <property type="project" value="UniProtKB-KW"/>
</dbReference>
<evidence type="ECO:0000256" key="6">
    <source>
        <dbReference type="SAM" id="Phobius"/>
    </source>
</evidence>
<organism evidence="8 9">
    <name type="scientific">candidate division WOR-3 bacterium</name>
    <dbReference type="NCBI Taxonomy" id="2052148"/>
    <lineage>
        <taxon>Bacteria</taxon>
        <taxon>Bacteria division WOR-3</taxon>
    </lineage>
</organism>
<keyword evidence="1" id="KW-0808">Transferase</keyword>
<evidence type="ECO:0000256" key="3">
    <source>
        <dbReference type="ARBA" id="ARBA00022777"/>
    </source>
</evidence>
<feature type="transmembrane region" description="Helical" evidence="6">
    <location>
        <begin position="40"/>
        <end position="59"/>
    </location>
</feature>
<name>A0A350H8X6_UNCW3</name>
<evidence type="ECO:0000259" key="7">
    <source>
        <dbReference type="PROSITE" id="PS50109"/>
    </source>
</evidence>
<evidence type="ECO:0000256" key="1">
    <source>
        <dbReference type="ARBA" id="ARBA00022679"/>
    </source>
</evidence>
<dbReference type="Pfam" id="PF00512">
    <property type="entry name" value="HisKA"/>
    <property type="match status" value="1"/>
</dbReference>
<gene>
    <name evidence="8" type="ORF">DCW38_02285</name>
</gene>
<sequence length="396" mass="46017">MIFYIILRRETNKLFYYYIQMIFDNLLIFAILYFTGGTNSIFEILYFVNIVTGSFFLFAKGGFTIAVMSTLGYSLILFGEYFGFIVSPYKLEPFRDTTLENLIIKAFIYILSYFLLAAISGYLSERLQVRSTEEIAKIRLRIKDIIEHIPMSIIILNESLIITDFNKRSKELFKKIETNKSFKDVDNEVLPYITSQKRHQFLKNNEYYTMTSEKITYKGKYDDFYIIVISNITDIIEYENKLITKEKMEVIGELSASIAHEIRNPMSNIKGAAKILLEEEPDEMKQHPMFKIVLEEIERLNELVIDFLEFSRTRQIVAEQLALRDLLKETLAVETKSNIIDLSKLPEGSTIVGDKNKIIQVLVNLISNSIDAVEGIENPLIEIIYAREEHYDSVSI</sequence>
<dbReference type="Gene3D" id="3.30.565.10">
    <property type="entry name" value="Histidine kinase-like ATPase, C-terminal domain"/>
    <property type="match status" value="1"/>
</dbReference>
<dbReference type="SUPFAM" id="SSF47384">
    <property type="entry name" value="Homodimeric domain of signal transducing histidine kinase"/>
    <property type="match status" value="1"/>
</dbReference>
<feature type="transmembrane region" description="Helical" evidence="6">
    <location>
        <begin position="15"/>
        <end position="34"/>
    </location>
</feature>
<keyword evidence="2" id="KW-0547">Nucleotide-binding</keyword>
<dbReference type="Proteomes" id="UP000264062">
    <property type="component" value="Unassembled WGS sequence"/>
</dbReference>
<dbReference type="InterPro" id="IPR036890">
    <property type="entry name" value="HATPase_C_sf"/>
</dbReference>
<dbReference type="Pfam" id="PF25323">
    <property type="entry name" value="6TM_PilS"/>
    <property type="match status" value="1"/>
</dbReference>
<evidence type="ECO:0000256" key="5">
    <source>
        <dbReference type="ARBA" id="ARBA00023012"/>
    </source>
</evidence>
<reference evidence="8 9" key="1">
    <citation type="journal article" date="2018" name="Nat. Biotechnol.">
        <title>A standardized bacterial taxonomy based on genome phylogeny substantially revises the tree of life.</title>
        <authorList>
            <person name="Parks D.H."/>
            <person name="Chuvochina M."/>
            <person name="Waite D.W."/>
            <person name="Rinke C."/>
            <person name="Skarshewski A."/>
            <person name="Chaumeil P.A."/>
            <person name="Hugenholtz P."/>
        </authorList>
    </citation>
    <scope>NUCLEOTIDE SEQUENCE [LARGE SCALE GENOMIC DNA]</scope>
    <source>
        <strain evidence="8">UBA9956</strain>
    </source>
</reference>
<dbReference type="SMART" id="SM00388">
    <property type="entry name" value="HisKA"/>
    <property type="match status" value="1"/>
</dbReference>
<dbReference type="EMBL" id="DMZY01000068">
    <property type="protein sequence ID" value="HAV91992.1"/>
    <property type="molecule type" value="Genomic_DNA"/>
</dbReference>
<keyword evidence="5" id="KW-0902">Two-component regulatory system</keyword>
<keyword evidence="6" id="KW-1133">Transmembrane helix</keyword>
<dbReference type="InterPro" id="IPR005467">
    <property type="entry name" value="His_kinase_dom"/>
</dbReference>
<evidence type="ECO:0000313" key="9">
    <source>
        <dbReference type="Proteomes" id="UP000264062"/>
    </source>
</evidence>
<feature type="transmembrane region" description="Helical" evidence="6">
    <location>
        <begin position="71"/>
        <end position="90"/>
    </location>
</feature>
<dbReference type="InterPro" id="IPR036097">
    <property type="entry name" value="HisK_dim/P_sf"/>
</dbReference>
<proteinExistence type="predicted"/>
<dbReference type="AlphaFoldDB" id="A0A350H8X6"/>
<dbReference type="GO" id="GO:0000155">
    <property type="term" value="F:phosphorelay sensor kinase activity"/>
    <property type="evidence" value="ECO:0007669"/>
    <property type="project" value="InterPro"/>
</dbReference>
<keyword evidence="3" id="KW-0418">Kinase</keyword>